<dbReference type="OrthoDB" id="5481750at2"/>
<reference evidence="2" key="1">
    <citation type="submission" date="2018-09" db="EMBL/GenBank/DDBJ databases">
        <authorList>
            <person name="Livingstone P.G."/>
            <person name="Whitworth D.E."/>
        </authorList>
    </citation>
    <scope>NUCLEOTIDE SEQUENCE [LARGE SCALE GENOMIC DNA]</scope>
    <source>
        <strain evidence="2">CA043D</strain>
    </source>
</reference>
<dbReference type="PANTHER" id="PTHR31147:SF33">
    <property type="entry name" value="N-HYDROXYCINNAMOYL_BENZOYLTRANSFERASE, PUTATIVE-RELATED"/>
    <property type="match status" value="1"/>
</dbReference>
<sequence length="476" mass="53265">MARQLVLTPSEPLKRTWALSAVDVALKDMFVSFAAVFSGRIDTERFTQALRATLIRYPFFHGTLRQQEDAVLVICHHPPRPGVREGMSPVGLDIDEADAPFPTGDRRVLYAGDFVSRLAPGKPPVHDGRRPLLHLKLTHFRDASVVGLSWNHALTDLHGIYDFLHAVSDAYSDPCRAPSEPPVFDRRDIWRHLGEPDESADSRPSREGRHGIVHISRARATLGIVRYLKQAVTDAVPVCLFLDEDGVDGIKAQALAAGTKVSTNDVVNATLLKFFGECTREPRASPEVGLYFPIDVRDLLGAPPGSVANCLGNASAVLRRADLWSSTVTELAIRNRAVVSAYGTAQLQEDLRWADYWRRNTGPSSVYHHWLLGRDRVYSSNWTSQELARVRFDGAAFVTLLRSSQLNKWLLLPAFHSTVLPRMEDGRMKQVVRVSVRREHFQTLARHLADWPHVQEAIRLDTGERLRRQAPLARAG</sequence>
<dbReference type="AlphaFoldDB" id="A0A3A8JN61"/>
<dbReference type="Proteomes" id="UP000268313">
    <property type="component" value="Unassembled WGS sequence"/>
</dbReference>
<dbReference type="InterPro" id="IPR050898">
    <property type="entry name" value="Plant_acyltransferase"/>
</dbReference>
<evidence type="ECO:0000313" key="2">
    <source>
        <dbReference type="Proteomes" id="UP000268313"/>
    </source>
</evidence>
<dbReference type="RefSeq" id="WP_120606637.1">
    <property type="nucleotide sequence ID" value="NZ_JABFJX010000311.1"/>
</dbReference>
<dbReference type="EMBL" id="RAWE01000185">
    <property type="protein sequence ID" value="RKG97207.1"/>
    <property type="molecule type" value="Genomic_DNA"/>
</dbReference>
<dbReference type="InterPro" id="IPR023213">
    <property type="entry name" value="CAT-like_dom_sf"/>
</dbReference>
<evidence type="ECO:0008006" key="3">
    <source>
        <dbReference type="Google" id="ProtNLM"/>
    </source>
</evidence>
<organism evidence="1 2">
    <name type="scientific">Corallococcus carmarthensis</name>
    <dbReference type="NCBI Taxonomy" id="2316728"/>
    <lineage>
        <taxon>Bacteria</taxon>
        <taxon>Pseudomonadati</taxon>
        <taxon>Myxococcota</taxon>
        <taxon>Myxococcia</taxon>
        <taxon>Myxococcales</taxon>
        <taxon>Cystobacterineae</taxon>
        <taxon>Myxococcaceae</taxon>
        <taxon>Corallococcus</taxon>
    </lineage>
</organism>
<dbReference type="Gene3D" id="3.30.559.10">
    <property type="entry name" value="Chloramphenicol acetyltransferase-like domain"/>
    <property type="match status" value="2"/>
</dbReference>
<comment type="caution">
    <text evidence="1">The sequence shown here is derived from an EMBL/GenBank/DDBJ whole genome shotgun (WGS) entry which is preliminary data.</text>
</comment>
<evidence type="ECO:0000313" key="1">
    <source>
        <dbReference type="EMBL" id="RKG97207.1"/>
    </source>
</evidence>
<name>A0A3A8JN61_9BACT</name>
<keyword evidence="2" id="KW-1185">Reference proteome</keyword>
<accession>A0A3A8JN61</accession>
<gene>
    <name evidence="1" type="ORF">D7X32_33490</name>
</gene>
<proteinExistence type="predicted"/>
<protein>
    <recommendedName>
        <fullName evidence="3">Condensation domain-containing protein</fullName>
    </recommendedName>
</protein>
<dbReference type="PANTHER" id="PTHR31147">
    <property type="entry name" value="ACYL TRANSFERASE 4"/>
    <property type="match status" value="1"/>
</dbReference>
<dbReference type="SUPFAM" id="SSF52777">
    <property type="entry name" value="CoA-dependent acyltransferases"/>
    <property type="match status" value="1"/>
</dbReference>